<dbReference type="KEGG" id="hprf:HLPR_27560"/>
<dbReference type="EMBL" id="AP028654">
    <property type="protein sequence ID" value="BEP30425.1"/>
    <property type="molecule type" value="Genomic_DNA"/>
</dbReference>
<dbReference type="Proteomes" id="UP001321786">
    <property type="component" value="Chromosome"/>
</dbReference>
<keyword evidence="1" id="KW-1133">Transmembrane helix</keyword>
<protein>
    <submittedName>
        <fullName evidence="2">Uncharacterized protein</fullName>
    </submittedName>
</protein>
<keyword evidence="1" id="KW-0812">Transmembrane</keyword>
<accession>A0AAU9EZ76</accession>
<evidence type="ECO:0000313" key="2">
    <source>
        <dbReference type="EMBL" id="BEP30425.1"/>
    </source>
</evidence>
<keyword evidence="1" id="KW-0472">Membrane</keyword>
<organism evidence="2 3">
    <name type="scientific">Helicovermis profundi</name>
    <dbReference type="NCBI Taxonomy" id="3065157"/>
    <lineage>
        <taxon>Bacteria</taxon>
        <taxon>Bacillati</taxon>
        <taxon>Bacillota</taxon>
        <taxon>Clostridia</taxon>
        <taxon>Helicovermis</taxon>
    </lineage>
</organism>
<evidence type="ECO:0000313" key="3">
    <source>
        <dbReference type="Proteomes" id="UP001321786"/>
    </source>
</evidence>
<keyword evidence="3" id="KW-1185">Reference proteome</keyword>
<dbReference type="RefSeq" id="WP_338536011.1">
    <property type="nucleotide sequence ID" value="NZ_AP028654.1"/>
</dbReference>
<name>A0AAU9EZ76_9FIRM</name>
<dbReference type="AlphaFoldDB" id="A0AAU9EZ76"/>
<gene>
    <name evidence="2" type="ORF">HLPR_27560</name>
</gene>
<sequence>MKNIVFQKKLSIKSSFGGMEITIIFLYLFIIIFVIFPLFTYIYEKMYFSIIENEIRNTLEVSLTSLYKEYNIKNLSKGNLKIKNDKDELEQYIKLNLNLKDDMSSKENSILFGDINIVDIEYGLKNVNIVLDIRIEPFIYRKVLMKMIDKSELVVRINVKVDMPINN</sequence>
<evidence type="ECO:0000256" key="1">
    <source>
        <dbReference type="SAM" id="Phobius"/>
    </source>
</evidence>
<feature type="transmembrane region" description="Helical" evidence="1">
    <location>
        <begin position="21"/>
        <end position="43"/>
    </location>
</feature>
<reference evidence="2 3" key="1">
    <citation type="submission" date="2023-08" db="EMBL/GenBank/DDBJ databases">
        <title>Helicovermis profunda gen. nov., sp. nov., a novel mesophilic, fermentative bacterium within the Bacillota from a deep-sea hydrothermal vent chimney.</title>
        <authorList>
            <person name="Miyazaki U."/>
            <person name="Mizutani D."/>
            <person name="Hashimoto Y."/>
            <person name="Tame A."/>
            <person name="Sawayama S."/>
            <person name="Miyazaki J."/>
            <person name="Takai K."/>
            <person name="Nakagawa S."/>
        </authorList>
    </citation>
    <scope>NUCLEOTIDE SEQUENCE [LARGE SCALE GENOMIC DNA]</scope>
    <source>
        <strain evidence="2 3">S502</strain>
    </source>
</reference>
<proteinExistence type="predicted"/>